<name>A0A4Y2QFQ1_ARAVE</name>
<gene>
    <name evidence="2" type="ORF">AVEN_157239_1</name>
</gene>
<dbReference type="Proteomes" id="UP000499080">
    <property type="component" value="Unassembled WGS sequence"/>
</dbReference>
<dbReference type="EMBL" id="BGPR01013807">
    <property type="protein sequence ID" value="GBN62341.1"/>
    <property type="molecule type" value="Genomic_DNA"/>
</dbReference>
<dbReference type="AlphaFoldDB" id="A0A4Y2QFQ1"/>
<organism evidence="2 3">
    <name type="scientific">Araneus ventricosus</name>
    <name type="common">Orbweaver spider</name>
    <name type="synonym">Epeira ventricosa</name>
    <dbReference type="NCBI Taxonomy" id="182803"/>
    <lineage>
        <taxon>Eukaryota</taxon>
        <taxon>Metazoa</taxon>
        <taxon>Ecdysozoa</taxon>
        <taxon>Arthropoda</taxon>
        <taxon>Chelicerata</taxon>
        <taxon>Arachnida</taxon>
        <taxon>Araneae</taxon>
        <taxon>Araneomorphae</taxon>
        <taxon>Entelegynae</taxon>
        <taxon>Araneoidea</taxon>
        <taxon>Araneidae</taxon>
        <taxon>Araneus</taxon>
    </lineage>
</organism>
<feature type="region of interest" description="Disordered" evidence="1">
    <location>
        <begin position="49"/>
        <end position="78"/>
    </location>
</feature>
<evidence type="ECO:0000256" key="1">
    <source>
        <dbReference type="SAM" id="MobiDB-lite"/>
    </source>
</evidence>
<reference evidence="2 3" key="1">
    <citation type="journal article" date="2019" name="Sci. Rep.">
        <title>Orb-weaving spider Araneus ventricosus genome elucidates the spidroin gene catalogue.</title>
        <authorList>
            <person name="Kono N."/>
            <person name="Nakamura H."/>
            <person name="Ohtoshi R."/>
            <person name="Moran D.A.P."/>
            <person name="Shinohara A."/>
            <person name="Yoshida Y."/>
            <person name="Fujiwara M."/>
            <person name="Mori M."/>
            <person name="Tomita M."/>
            <person name="Arakawa K."/>
        </authorList>
    </citation>
    <scope>NUCLEOTIDE SEQUENCE [LARGE SCALE GENOMIC DNA]</scope>
</reference>
<sequence length="78" mass="9266">MRAFADRIVWDWLFSVPLLGLGRRREKSAFSRSCFGLLEELRFRHSMHENRGWKESEQSSEDIDFEEKAGMPPPPHQF</sequence>
<comment type="caution">
    <text evidence="2">The sequence shown here is derived from an EMBL/GenBank/DDBJ whole genome shotgun (WGS) entry which is preliminary data.</text>
</comment>
<keyword evidence="3" id="KW-1185">Reference proteome</keyword>
<evidence type="ECO:0000313" key="3">
    <source>
        <dbReference type="Proteomes" id="UP000499080"/>
    </source>
</evidence>
<proteinExistence type="predicted"/>
<protein>
    <submittedName>
        <fullName evidence="2">Uncharacterized protein</fullName>
    </submittedName>
</protein>
<evidence type="ECO:0000313" key="2">
    <source>
        <dbReference type="EMBL" id="GBN62341.1"/>
    </source>
</evidence>
<accession>A0A4Y2QFQ1</accession>